<dbReference type="Proteomes" id="UP000015106">
    <property type="component" value="Chromosome 6"/>
</dbReference>
<reference evidence="2" key="1">
    <citation type="journal article" date="2013" name="Nature">
        <title>Draft genome of the wheat A-genome progenitor Triticum urartu.</title>
        <authorList>
            <person name="Ling H.Q."/>
            <person name="Zhao S."/>
            <person name="Liu D."/>
            <person name="Wang J."/>
            <person name="Sun H."/>
            <person name="Zhang C."/>
            <person name="Fan H."/>
            <person name="Li D."/>
            <person name="Dong L."/>
            <person name="Tao Y."/>
            <person name="Gao C."/>
            <person name="Wu H."/>
            <person name="Li Y."/>
            <person name="Cui Y."/>
            <person name="Guo X."/>
            <person name="Zheng S."/>
            <person name="Wang B."/>
            <person name="Yu K."/>
            <person name="Liang Q."/>
            <person name="Yang W."/>
            <person name="Lou X."/>
            <person name="Chen J."/>
            <person name="Feng M."/>
            <person name="Jian J."/>
            <person name="Zhang X."/>
            <person name="Luo G."/>
            <person name="Jiang Y."/>
            <person name="Liu J."/>
            <person name="Wang Z."/>
            <person name="Sha Y."/>
            <person name="Zhang B."/>
            <person name="Wu H."/>
            <person name="Tang D."/>
            <person name="Shen Q."/>
            <person name="Xue P."/>
            <person name="Zou S."/>
            <person name="Wang X."/>
            <person name="Liu X."/>
            <person name="Wang F."/>
            <person name="Yang Y."/>
            <person name="An X."/>
            <person name="Dong Z."/>
            <person name="Zhang K."/>
            <person name="Zhang X."/>
            <person name="Luo M.C."/>
            <person name="Dvorak J."/>
            <person name="Tong Y."/>
            <person name="Wang J."/>
            <person name="Yang H."/>
            <person name="Li Z."/>
            <person name="Wang D."/>
            <person name="Zhang A."/>
            <person name="Wang J."/>
        </authorList>
    </citation>
    <scope>NUCLEOTIDE SEQUENCE</scope>
    <source>
        <strain evidence="2">cv. G1812</strain>
    </source>
</reference>
<organism evidence="1 2">
    <name type="scientific">Triticum urartu</name>
    <name type="common">Red wild einkorn</name>
    <name type="synonym">Crithodium urartu</name>
    <dbReference type="NCBI Taxonomy" id="4572"/>
    <lineage>
        <taxon>Eukaryota</taxon>
        <taxon>Viridiplantae</taxon>
        <taxon>Streptophyta</taxon>
        <taxon>Embryophyta</taxon>
        <taxon>Tracheophyta</taxon>
        <taxon>Spermatophyta</taxon>
        <taxon>Magnoliopsida</taxon>
        <taxon>Liliopsida</taxon>
        <taxon>Poales</taxon>
        <taxon>Poaceae</taxon>
        <taxon>BOP clade</taxon>
        <taxon>Pooideae</taxon>
        <taxon>Triticodae</taxon>
        <taxon>Triticeae</taxon>
        <taxon>Triticinae</taxon>
        <taxon>Triticum</taxon>
    </lineage>
</organism>
<sequence length="42" mass="4766">MSTTVTYLTIHIRCRAHMHCLWGSQCCKEADAKHVIFDSSLA</sequence>
<evidence type="ECO:0000313" key="1">
    <source>
        <dbReference type="EnsemblPlants" id="TuG1812G0600003099.01.T01.cds276216"/>
    </source>
</evidence>
<proteinExistence type="predicted"/>
<reference evidence="1" key="3">
    <citation type="submission" date="2022-06" db="UniProtKB">
        <authorList>
            <consortium name="EnsemblPlants"/>
        </authorList>
    </citation>
    <scope>IDENTIFICATION</scope>
</reference>
<dbReference type="EnsemblPlants" id="TuG1812G0600003099.01.T01">
    <property type="protein sequence ID" value="TuG1812G0600003099.01.T01.cds276216"/>
    <property type="gene ID" value="TuG1812G0600003099.01"/>
</dbReference>
<reference evidence="1" key="2">
    <citation type="submission" date="2018-03" db="EMBL/GenBank/DDBJ databases">
        <title>The Triticum urartu genome reveals the dynamic nature of wheat genome evolution.</title>
        <authorList>
            <person name="Ling H."/>
            <person name="Ma B."/>
            <person name="Shi X."/>
            <person name="Liu H."/>
            <person name="Dong L."/>
            <person name="Sun H."/>
            <person name="Cao Y."/>
            <person name="Gao Q."/>
            <person name="Zheng S."/>
            <person name="Li Y."/>
            <person name="Yu Y."/>
            <person name="Du H."/>
            <person name="Qi M."/>
            <person name="Li Y."/>
            <person name="Yu H."/>
            <person name="Cui Y."/>
            <person name="Wang N."/>
            <person name="Chen C."/>
            <person name="Wu H."/>
            <person name="Zhao Y."/>
            <person name="Zhang J."/>
            <person name="Li Y."/>
            <person name="Zhou W."/>
            <person name="Zhang B."/>
            <person name="Hu W."/>
            <person name="Eijk M."/>
            <person name="Tang J."/>
            <person name="Witsenboer H."/>
            <person name="Zhao S."/>
            <person name="Li Z."/>
            <person name="Zhang A."/>
            <person name="Wang D."/>
            <person name="Liang C."/>
        </authorList>
    </citation>
    <scope>NUCLEOTIDE SEQUENCE [LARGE SCALE GENOMIC DNA]</scope>
    <source>
        <strain evidence="1">cv. G1812</strain>
    </source>
</reference>
<name>A0A8R7QSP4_TRIUA</name>
<dbReference type="AlphaFoldDB" id="A0A8R7QSP4"/>
<dbReference type="Gramene" id="TuG1812G0600003099.01.T01">
    <property type="protein sequence ID" value="TuG1812G0600003099.01.T01.cds276216"/>
    <property type="gene ID" value="TuG1812G0600003099.01"/>
</dbReference>
<protein>
    <submittedName>
        <fullName evidence="1">Uncharacterized protein</fullName>
    </submittedName>
</protein>
<accession>A0A8R7QSP4</accession>
<evidence type="ECO:0000313" key="2">
    <source>
        <dbReference type="Proteomes" id="UP000015106"/>
    </source>
</evidence>
<keyword evidence="2" id="KW-1185">Reference proteome</keyword>